<dbReference type="InterPro" id="IPR036866">
    <property type="entry name" value="RibonucZ/Hydroxyglut_hydro"/>
</dbReference>
<reference evidence="2 3" key="1">
    <citation type="submission" date="2019-01" db="EMBL/GenBank/DDBJ databases">
        <title>Senegalimassilia sp. nov. KGMB04484 isolated human feces.</title>
        <authorList>
            <person name="Han K.-I."/>
            <person name="Kim J.-S."/>
            <person name="Lee K.C."/>
            <person name="Suh M.K."/>
            <person name="Eom M.K."/>
            <person name="Lee J.H."/>
            <person name="Park S.-H."/>
            <person name="Kang S.W."/>
            <person name="Park J.-E."/>
            <person name="Oh B.S."/>
            <person name="Yu S.Y."/>
            <person name="Choi S.-H."/>
            <person name="Lee D.H."/>
            <person name="Yoon H."/>
            <person name="Kim B.-Y."/>
            <person name="Lee J.H."/>
            <person name="Lee J.-S."/>
        </authorList>
    </citation>
    <scope>NUCLEOTIDE SEQUENCE [LARGE SCALE GENOMIC DNA]</scope>
    <source>
        <strain evidence="2 3">KGMB04484</strain>
    </source>
</reference>
<dbReference type="AlphaFoldDB" id="A0A4Q2JYT4"/>
<keyword evidence="2" id="KW-0378">Hydrolase</keyword>
<comment type="caution">
    <text evidence="2">The sequence shown here is derived from an EMBL/GenBank/DDBJ whole genome shotgun (WGS) entry which is preliminary data.</text>
</comment>
<dbReference type="InterPro" id="IPR050662">
    <property type="entry name" value="Sec-metab_biosynth-thioest"/>
</dbReference>
<dbReference type="PANTHER" id="PTHR23131:SF4">
    <property type="entry name" value="METALLO-BETA-LACTAMASE SUPERFAMILY POTEIN"/>
    <property type="match status" value="1"/>
</dbReference>
<evidence type="ECO:0000313" key="3">
    <source>
        <dbReference type="Proteomes" id="UP000293345"/>
    </source>
</evidence>
<name>A0A4Q2JYT4_9ACTN</name>
<dbReference type="EMBL" id="SDPW01000001">
    <property type="protein sequence ID" value="RXZ54229.1"/>
    <property type="molecule type" value="Genomic_DNA"/>
</dbReference>
<protein>
    <submittedName>
        <fullName evidence="2">MBL fold metallo-hydrolase</fullName>
    </submittedName>
</protein>
<evidence type="ECO:0000259" key="1">
    <source>
        <dbReference type="SMART" id="SM00849"/>
    </source>
</evidence>
<dbReference type="Proteomes" id="UP000293345">
    <property type="component" value="Unassembled WGS sequence"/>
</dbReference>
<sequence>MDGRIEQVHQSPDVYKIEVPFENISTSATNCYVVKDGDDALVVDTGAPTDEGAAVLSAALDELAVDRDRAKWFLTHLHMDHAGLVDQVVPDGGFLLIGANEVAAVRASRTGMFLETLRRLYRRQGVPLASLSVAARLGIEVQMFDPARLRTLLLHDGDTVTVGRWEFKVVETPGHTPGHLSLVHPESRILFGGDHALFVISPSIALFADGQDGLQTYFDSMQKVQNLGISQLYHSHGPIRDGFEERFTWLVEHHEARLAEAEGIIARIPHLTGYKIIRTLKWNVPFDEWDDIPIMQRWCILTQGIVYLNHLVATDRIAAKDYGDGVLLYESVQ</sequence>
<proteinExistence type="predicted"/>
<dbReference type="OrthoDB" id="2971563at2"/>
<dbReference type="SUPFAM" id="SSF56281">
    <property type="entry name" value="Metallo-hydrolase/oxidoreductase"/>
    <property type="match status" value="1"/>
</dbReference>
<dbReference type="Pfam" id="PF00753">
    <property type="entry name" value="Lactamase_B"/>
    <property type="match status" value="1"/>
</dbReference>
<keyword evidence="3" id="KW-1185">Reference proteome</keyword>
<organism evidence="2 3">
    <name type="scientific">Senegalimassilia faecalis</name>
    <dbReference type="NCBI Taxonomy" id="2509433"/>
    <lineage>
        <taxon>Bacteria</taxon>
        <taxon>Bacillati</taxon>
        <taxon>Actinomycetota</taxon>
        <taxon>Coriobacteriia</taxon>
        <taxon>Coriobacteriales</taxon>
        <taxon>Coriobacteriaceae</taxon>
        <taxon>Senegalimassilia</taxon>
    </lineage>
</organism>
<accession>A0A4Q2JYT4</accession>
<feature type="domain" description="Metallo-beta-lactamase" evidence="1">
    <location>
        <begin position="28"/>
        <end position="236"/>
    </location>
</feature>
<gene>
    <name evidence="2" type="ORF">ET524_06890</name>
</gene>
<dbReference type="InterPro" id="IPR001279">
    <property type="entry name" value="Metallo-B-lactamas"/>
</dbReference>
<evidence type="ECO:0000313" key="2">
    <source>
        <dbReference type="EMBL" id="RXZ54229.1"/>
    </source>
</evidence>
<dbReference type="PANTHER" id="PTHR23131">
    <property type="entry name" value="ENDORIBONUCLEASE LACTB2"/>
    <property type="match status" value="1"/>
</dbReference>
<dbReference type="SMART" id="SM00849">
    <property type="entry name" value="Lactamase_B"/>
    <property type="match status" value="1"/>
</dbReference>
<dbReference type="GO" id="GO:0016787">
    <property type="term" value="F:hydrolase activity"/>
    <property type="evidence" value="ECO:0007669"/>
    <property type="project" value="UniProtKB-KW"/>
</dbReference>
<dbReference type="RefSeq" id="WP_129424390.1">
    <property type="nucleotide sequence ID" value="NZ_SDPW01000001.1"/>
</dbReference>
<dbReference type="Gene3D" id="3.60.15.10">
    <property type="entry name" value="Ribonuclease Z/Hydroxyacylglutathione hydrolase-like"/>
    <property type="match status" value="1"/>
</dbReference>